<gene>
    <name evidence="1" type="ORF">SAMN05421739_106186</name>
</gene>
<protein>
    <recommendedName>
        <fullName evidence="3">DUF1573 domain-containing protein</fullName>
    </recommendedName>
</protein>
<organism evidence="1 2">
    <name type="scientific">Pontibacter chinhatensis</name>
    <dbReference type="NCBI Taxonomy" id="1436961"/>
    <lineage>
        <taxon>Bacteria</taxon>
        <taxon>Pseudomonadati</taxon>
        <taxon>Bacteroidota</taxon>
        <taxon>Cytophagia</taxon>
        <taxon>Cytophagales</taxon>
        <taxon>Hymenobacteraceae</taxon>
        <taxon>Pontibacter</taxon>
    </lineage>
</organism>
<dbReference type="InterPro" id="IPR013783">
    <property type="entry name" value="Ig-like_fold"/>
</dbReference>
<dbReference type="PANTHER" id="PTHR37833:SF1">
    <property type="entry name" value="SIGNAL PEPTIDE PROTEIN"/>
    <property type="match status" value="1"/>
</dbReference>
<dbReference type="AlphaFoldDB" id="A0A1I2XRJ8"/>
<dbReference type="Proteomes" id="UP000198724">
    <property type="component" value="Unassembled WGS sequence"/>
</dbReference>
<accession>A0A1I2XRJ8</accession>
<proteinExistence type="predicted"/>
<name>A0A1I2XRJ8_9BACT</name>
<reference evidence="2" key="1">
    <citation type="submission" date="2016-10" db="EMBL/GenBank/DDBJ databases">
        <authorList>
            <person name="Varghese N."/>
            <person name="Submissions S."/>
        </authorList>
    </citation>
    <scope>NUCLEOTIDE SEQUENCE [LARGE SCALE GENOMIC DNA]</scope>
    <source>
        <strain evidence="2">LP51</strain>
    </source>
</reference>
<evidence type="ECO:0000313" key="1">
    <source>
        <dbReference type="EMBL" id="SFH15737.1"/>
    </source>
</evidence>
<dbReference type="Gene3D" id="2.60.40.10">
    <property type="entry name" value="Immunoglobulins"/>
    <property type="match status" value="2"/>
</dbReference>
<sequence>MPFPYLHMTSKLFLLTLLCFIFAGYTAKAQGKLVFEKETHDFGTIAEGTQATYVFKVKNEGTEPVVIPSVQAACGCTTPSWTKAPILPGEIGTITAVYNSTGRPGPFYKSITVLSNNSEKPQHVLYIKGEVGPKDLISAITPEQKALSSRLAVGSTSYSFGNLEKGQKPVAKFLIRNTGRKPLIIQGVKSACNCVQYRSSKAEIKPGEVATLELRYAPAMLGEQNEVVTVLSNDLIMPNLRLTLKANVVEAKEAKASKDMIREGK</sequence>
<dbReference type="NCBIfam" id="NF012200">
    <property type="entry name" value="choice_anch_D"/>
    <property type="match status" value="1"/>
</dbReference>
<evidence type="ECO:0000313" key="2">
    <source>
        <dbReference type="Proteomes" id="UP000198724"/>
    </source>
</evidence>
<dbReference type="PANTHER" id="PTHR37833">
    <property type="entry name" value="LIPOPROTEIN-RELATED"/>
    <property type="match status" value="1"/>
</dbReference>
<dbReference type="Pfam" id="PF07610">
    <property type="entry name" value="DUF1573"/>
    <property type="match status" value="2"/>
</dbReference>
<dbReference type="EMBL" id="FOOT01000006">
    <property type="protein sequence ID" value="SFH15737.1"/>
    <property type="molecule type" value="Genomic_DNA"/>
</dbReference>
<dbReference type="STRING" id="1436961.SAMN05421739_106186"/>
<dbReference type="InterPro" id="IPR011467">
    <property type="entry name" value="DUF1573"/>
</dbReference>
<keyword evidence="2" id="KW-1185">Reference proteome</keyword>
<evidence type="ECO:0008006" key="3">
    <source>
        <dbReference type="Google" id="ProtNLM"/>
    </source>
</evidence>